<dbReference type="Gene3D" id="2.60.120.10">
    <property type="entry name" value="Jelly Rolls"/>
    <property type="match status" value="1"/>
</dbReference>
<organism evidence="5 6">
    <name type="scientific">Ruminococcus bicirculans</name>
    <name type="common">ex Wegman et al. 2014</name>
    <dbReference type="NCBI Taxonomy" id="1160721"/>
    <lineage>
        <taxon>Bacteria</taxon>
        <taxon>Bacillati</taxon>
        <taxon>Bacillota</taxon>
        <taxon>Clostridia</taxon>
        <taxon>Eubacteriales</taxon>
        <taxon>Oscillospiraceae</taxon>
        <taxon>Ruminococcus</taxon>
    </lineage>
</organism>
<evidence type="ECO:0000256" key="1">
    <source>
        <dbReference type="ARBA" id="ARBA00023015"/>
    </source>
</evidence>
<dbReference type="Pfam" id="PF12833">
    <property type="entry name" value="HTH_18"/>
    <property type="match status" value="1"/>
</dbReference>
<accession>A0AAW5KQC2</accession>
<evidence type="ECO:0000313" key="5">
    <source>
        <dbReference type="EMBL" id="MCQ5154188.1"/>
    </source>
</evidence>
<dbReference type="Proteomes" id="UP001206236">
    <property type="component" value="Unassembled WGS sequence"/>
</dbReference>
<dbReference type="GO" id="GO:0003700">
    <property type="term" value="F:DNA-binding transcription factor activity"/>
    <property type="evidence" value="ECO:0007669"/>
    <property type="project" value="InterPro"/>
</dbReference>
<dbReference type="InterPro" id="IPR018062">
    <property type="entry name" value="HTH_AraC-typ_CS"/>
</dbReference>
<gene>
    <name evidence="5" type="ORF">NE632_12870</name>
</gene>
<dbReference type="Pfam" id="PF02311">
    <property type="entry name" value="AraC_binding"/>
    <property type="match status" value="1"/>
</dbReference>
<reference evidence="5" key="1">
    <citation type="submission" date="2022-06" db="EMBL/GenBank/DDBJ databases">
        <title>Isolation of gut microbiota from human fecal samples.</title>
        <authorList>
            <person name="Pamer E.G."/>
            <person name="Barat B."/>
            <person name="Waligurski E."/>
            <person name="Medina S."/>
            <person name="Paddock L."/>
            <person name="Mostad J."/>
        </authorList>
    </citation>
    <scope>NUCLEOTIDE SEQUENCE</scope>
    <source>
        <strain evidence="5">DFI.5.57</strain>
    </source>
</reference>
<dbReference type="PANTHER" id="PTHR43280">
    <property type="entry name" value="ARAC-FAMILY TRANSCRIPTIONAL REGULATOR"/>
    <property type="match status" value="1"/>
</dbReference>
<dbReference type="PANTHER" id="PTHR43280:SF2">
    <property type="entry name" value="HTH-TYPE TRANSCRIPTIONAL REGULATOR EXSA"/>
    <property type="match status" value="1"/>
</dbReference>
<dbReference type="InterPro" id="IPR003313">
    <property type="entry name" value="AraC-bd"/>
</dbReference>
<dbReference type="EMBL" id="JANGCN010000041">
    <property type="protein sequence ID" value="MCQ5154188.1"/>
    <property type="molecule type" value="Genomic_DNA"/>
</dbReference>
<dbReference type="InterPro" id="IPR020449">
    <property type="entry name" value="Tscrpt_reg_AraC-type_HTH"/>
</dbReference>
<dbReference type="PROSITE" id="PS01124">
    <property type="entry name" value="HTH_ARAC_FAMILY_2"/>
    <property type="match status" value="1"/>
</dbReference>
<dbReference type="AlphaFoldDB" id="A0AAW5KQC2"/>
<proteinExistence type="predicted"/>
<evidence type="ECO:0000256" key="3">
    <source>
        <dbReference type="ARBA" id="ARBA00023163"/>
    </source>
</evidence>
<dbReference type="InterPro" id="IPR009057">
    <property type="entry name" value="Homeodomain-like_sf"/>
</dbReference>
<dbReference type="PROSITE" id="PS00041">
    <property type="entry name" value="HTH_ARAC_FAMILY_1"/>
    <property type="match status" value="1"/>
</dbReference>
<dbReference type="SMART" id="SM00342">
    <property type="entry name" value="HTH_ARAC"/>
    <property type="match status" value="1"/>
</dbReference>
<dbReference type="PRINTS" id="PR00032">
    <property type="entry name" value="HTHARAC"/>
</dbReference>
<dbReference type="SUPFAM" id="SSF51215">
    <property type="entry name" value="Regulatory protein AraC"/>
    <property type="match status" value="1"/>
</dbReference>
<dbReference type="InterPro" id="IPR014710">
    <property type="entry name" value="RmlC-like_jellyroll"/>
</dbReference>
<dbReference type="SUPFAM" id="SSF46689">
    <property type="entry name" value="Homeodomain-like"/>
    <property type="match status" value="2"/>
</dbReference>
<evidence type="ECO:0000256" key="2">
    <source>
        <dbReference type="ARBA" id="ARBA00023125"/>
    </source>
</evidence>
<keyword evidence="1" id="KW-0805">Transcription regulation</keyword>
<dbReference type="InterPro" id="IPR037923">
    <property type="entry name" value="HTH-like"/>
</dbReference>
<sequence length="290" mass="33059">MILLRYNDFSTGGELILKFYDYPIIRKESSLPVFLVSVGLNEWQYHVKCDKGDNYSKALYCTKGSGVLIMNGEKHIIKPYTAFFIPAGCPHEYYSTDESWDTHWIKPSGKSCPDMLKALGFDKPKIFPLPKEEITYLDHCFRCMHEALLSDKVDGNFRASGYLYSFFIELSRLAAKGKGSVQIAPAVTKAIAYIDENYMKQPGLESISKAAGVSSQHLCRLFRQTLNCRPMEYITKRKIQAAKMLLAETQKTVDQIAEETGFCDSSYFCKIFKRFESITPSQFRSIEQAL</sequence>
<dbReference type="RefSeq" id="WP_256322523.1">
    <property type="nucleotide sequence ID" value="NZ_JANGCN010000041.1"/>
</dbReference>
<dbReference type="Gene3D" id="1.10.10.60">
    <property type="entry name" value="Homeodomain-like"/>
    <property type="match status" value="2"/>
</dbReference>
<feature type="domain" description="HTH araC/xylS-type" evidence="4">
    <location>
        <begin position="188"/>
        <end position="286"/>
    </location>
</feature>
<keyword evidence="2" id="KW-0238">DNA-binding</keyword>
<evidence type="ECO:0000313" key="6">
    <source>
        <dbReference type="Proteomes" id="UP001206236"/>
    </source>
</evidence>
<comment type="caution">
    <text evidence="5">The sequence shown here is derived from an EMBL/GenBank/DDBJ whole genome shotgun (WGS) entry which is preliminary data.</text>
</comment>
<name>A0AAW5KQC2_9FIRM</name>
<dbReference type="GO" id="GO:0043565">
    <property type="term" value="F:sequence-specific DNA binding"/>
    <property type="evidence" value="ECO:0007669"/>
    <property type="project" value="InterPro"/>
</dbReference>
<evidence type="ECO:0000259" key="4">
    <source>
        <dbReference type="PROSITE" id="PS01124"/>
    </source>
</evidence>
<protein>
    <submittedName>
        <fullName evidence="5">AraC family transcriptional regulator</fullName>
    </submittedName>
</protein>
<dbReference type="InterPro" id="IPR018060">
    <property type="entry name" value="HTH_AraC"/>
</dbReference>
<keyword evidence="3" id="KW-0804">Transcription</keyword>